<feature type="compositionally biased region" description="Gly residues" evidence="5">
    <location>
        <begin position="409"/>
        <end position="426"/>
    </location>
</feature>
<feature type="compositionally biased region" description="Gly residues" evidence="5">
    <location>
        <begin position="293"/>
        <end position="304"/>
    </location>
</feature>
<dbReference type="InterPro" id="IPR036866">
    <property type="entry name" value="RibonucZ/Hydroxyglut_hydro"/>
</dbReference>
<proteinExistence type="inferred from homology"/>
<dbReference type="GO" id="GO:0016787">
    <property type="term" value="F:hydrolase activity"/>
    <property type="evidence" value="ECO:0007669"/>
    <property type="project" value="UniProtKB-KW"/>
</dbReference>
<keyword evidence="2" id="KW-0479">Metal-binding</keyword>
<evidence type="ECO:0000256" key="5">
    <source>
        <dbReference type="SAM" id="MobiDB-lite"/>
    </source>
</evidence>
<keyword evidence="4" id="KW-0862">Zinc</keyword>
<feature type="domain" description="Metallo-beta-lactamase" evidence="6">
    <location>
        <begin position="51"/>
        <end position="283"/>
    </location>
</feature>
<dbReference type="SMART" id="SM00849">
    <property type="entry name" value="Lactamase_B"/>
    <property type="match status" value="1"/>
</dbReference>
<keyword evidence="3" id="KW-0378">Hydrolase</keyword>
<evidence type="ECO:0000313" key="8">
    <source>
        <dbReference type="Proteomes" id="UP000756346"/>
    </source>
</evidence>
<dbReference type="CDD" id="cd07730">
    <property type="entry name" value="metallo-hydrolase-like_MBL-fold"/>
    <property type="match status" value="1"/>
</dbReference>
<dbReference type="RefSeq" id="XP_046014847.1">
    <property type="nucleotide sequence ID" value="XM_046158270.1"/>
</dbReference>
<evidence type="ECO:0000256" key="4">
    <source>
        <dbReference type="ARBA" id="ARBA00022833"/>
    </source>
</evidence>
<dbReference type="InterPro" id="IPR001279">
    <property type="entry name" value="Metallo-B-lactamas"/>
</dbReference>
<evidence type="ECO:0000256" key="3">
    <source>
        <dbReference type="ARBA" id="ARBA00022801"/>
    </source>
</evidence>
<dbReference type="AlphaFoldDB" id="A0A9P9BSM9"/>
<dbReference type="PANTHER" id="PTHR42978">
    <property type="entry name" value="QUORUM-QUENCHING LACTONASE YTNP-RELATED-RELATED"/>
    <property type="match status" value="1"/>
</dbReference>
<gene>
    <name evidence="7" type="ORF">B0I36DRAFT_360235</name>
</gene>
<organism evidence="7 8">
    <name type="scientific">Microdochium trichocladiopsis</name>
    <dbReference type="NCBI Taxonomy" id="1682393"/>
    <lineage>
        <taxon>Eukaryota</taxon>
        <taxon>Fungi</taxon>
        <taxon>Dikarya</taxon>
        <taxon>Ascomycota</taxon>
        <taxon>Pezizomycotina</taxon>
        <taxon>Sordariomycetes</taxon>
        <taxon>Xylariomycetidae</taxon>
        <taxon>Xylariales</taxon>
        <taxon>Microdochiaceae</taxon>
        <taxon>Microdochium</taxon>
    </lineage>
</organism>
<dbReference type="InterPro" id="IPR051013">
    <property type="entry name" value="MBL_superfamily_lactonases"/>
</dbReference>
<dbReference type="EMBL" id="JAGTJQ010000003">
    <property type="protein sequence ID" value="KAH7034754.1"/>
    <property type="molecule type" value="Genomic_DNA"/>
</dbReference>
<sequence>MATLQLPKLNIPASSATVSVSIINSSGTLRGVRARRFIEPEIPGHDWLATPIFSFLVEHPTLDRSIVFDLGMRKDWWNWPPPLAERLRTSGYTPCVPRHVREILDAGGVDTAKIEAVVWSHWHFDHTGDPATFDPSTALIVGPGCKQHIFPGWPANPRAAFSEADYAGREVRELDFSPGPGRLKIGRFDALDYFGDGSFYFLDSPGHAIGHICGLARVKSRGAGGPGADPDTQDSFILMGGDAVHHGGELRPHTWHPLPAEITPHPFDPLSRAPCPGEIFDCVLRDVPGSCNGGGGGGDSGSNSGGSTKKDRHSPIYLPQGDPAYGVVPHHDIPEMIDSIRKVQEADAHSNILVVAAHDQSLLDIVDFFPARADEFAEKGWVQKARWAFLMDFARSVGFDGDLEALRGGVGAGEEGTTRGAGGGESKGWKQERMTRLAERTGDFSGLPKEENVRAWVERGANVHS</sequence>
<dbReference type="GO" id="GO:0046872">
    <property type="term" value="F:metal ion binding"/>
    <property type="evidence" value="ECO:0007669"/>
    <property type="project" value="UniProtKB-KW"/>
</dbReference>
<comment type="similarity">
    <text evidence="1">Belongs to the metallo-beta-lactamase superfamily.</text>
</comment>
<reference evidence="7" key="1">
    <citation type="journal article" date="2021" name="Nat. Commun.">
        <title>Genetic determinants of endophytism in the Arabidopsis root mycobiome.</title>
        <authorList>
            <person name="Mesny F."/>
            <person name="Miyauchi S."/>
            <person name="Thiergart T."/>
            <person name="Pickel B."/>
            <person name="Atanasova L."/>
            <person name="Karlsson M."/>
            <person name="Huettel B."/>
            <person name="Barry K.W."/>
            <person name="Haridas S."/>
            <person name="Chen C."/>
            <person name="Bauer D."/>
            <person name="Andreopoulos W."/>
            <person name="Pangilinan J."/>
            <person name="LaButti K."/>
            <person name="Riley R."/>
            <person name="Lipzen A."/>
            <person name="Clum A."/>
            <person name="Drula E."/>
            <person name="Henrissat B."/>
            <person name="Kohler A."/>
            <person name="Grigoriev I.V."/>
            <person name="Martin F.M."/>
            <person name="Hacquard S."/>
        </authorList>
    </citation>
    <scope>NUCLEOTIDE SEQUENCE</scope>
    <source>
        <strain evidence="7">MPI-CAGE-CH-0230</strain>
    </source>
</reference>
<evidence type="ECO:0000313" key="7">
    <source>
        <dbReference type="EMBL" id="KAH7034754.1"/>
    </source>
</evidence>
<protein>
    <submittedName>
        <fullName evidence="7">Beta-lactamase-like protein</fullName>
    </submittedName>
</protein>
<accession>A0A9P9BSM9</accession>
<keyword evidence="8" id="KW-1185">Reference proteome</keyword>
<evidence type="ECO:0000256" key="2">
    <source>
        <dbReference type="ARBA" id="ARBA00022723"/>
    </source>
</evidence>
<name>A0A9P9BSM9_9PEZI</name>
<feature type="region of interest" description="Disordered" evidence="5">
    <location>
        <begin position="409"/>
        <end position="433"/>
    </location>
</feature>
<dbReference type="Proteomes" id="UP000756346">
    <property type="component" value="Unassembled WGS sequence"/>
</dbReference>
<dbReference type="SUPFAM" id="SSF56281">
    <property type="entry name" value="Metallo-hydrolase/oxidoreductase"/>
    <property type="match status" value="1"/>
</dbReference>
<comment type="caution">
    <text evidence="7">The sequence shown here is derived from an EMBL/GenBank/DDBJ whole genome shotgun (WGS) entry which is preliminary data.</text>
</comment>
<dbReference type="PANTHER" id="PTHR42978:SF5">
    <property type="entry name" value="METALLO-BETA-LACTAMASE DOMAIN-CONTAINING PROTEIN"/>
    <property type="match status" value="1"/>
</dbReference>
<feature type="region of interest" description="Disordered" evidence="5">
    <location>
        <begin position="293"/>
        <end position="314"/>
    </location>
</feature>
<evidence type="ECO:0000259" key="6">
    <source>
        <dbReference type="SMART" id="SM00849"/>
    </source>
</evidence>
<dbReference type="GeneID" id="70187816"/>
<evidence type="ECO:0000256" key="1">
    <source>
        <dbReference type="ARBA" id="ARBA00007749"/>
    </source>
</evidence>
<dbReference type="Gene3D" id="3.60.15.10">
    <property type="entry name" value="Ribonuclease Z/Hydroxyacylglutathione hydrolase-like"/>
    <property type="match status" value="1"/>
</dbReference>
<dbReference type="OrthoDB" id="10250730at2759"/>